<dbReference type="OrthoDB" id="10316354at2759"/>
<reference evidence="2" key="1">
    <citation type="submission" date="2013-08" db="EMBL/GenBank/DDBJ databases">
        <title>Gene expansion shapes genome architecture in the human pathogen Lichtheimia corymbifera: an evolutionary genomics analysis in the ancient terrestrial Mucorales (Mucoromycotina).</title>
        <authorList>
            <person name="Schwartze V.U."/>
            <person name="Winter S."/>
            <person name="Shelest E."/>
            <person name="Marcet-Houben M."/>
            <person name="Horn F."/>
            <person name="Wehner S."/>
            <person name="Hoffmann K."/>
            <person name="Riege K."/>
            <person name="Sammeth M."/>
            <person name="Nowrousian M."/>
            <person name="Valiante V."/>
            <person name="Linde J."/>
            <person name="Jacobsen I.D."/>
            <person name="Marz M."/>
            <person name="Brakhage A.A."/>
            <person name="Gabaldon T."/>
            <person name="Bocker S."/>
            <person name="Voigt K."/>
        </authorList>
    </citation>
    <scope>NUCLEOTIDE SEQUENCE [LARGE SCALE GENOMIC DNA]</scope>
    <source>
        <strain evidence="2">FSU 9682</strain>
    </source>
</reference>
<evidence type="ECO:0000313" key="3">
    <source>
        <dbReference type="Proteomes" id="UP000027586"/>
    </source>
</evidence>
<dbReference type="Proteomes" id="UP000027586">
    <property type="component" value="Unassembled WGS sequence"/>
</dbReference>
<feature type="chain" id="PRO_5001655904" evidence="1">
    <location>
        <begin position="22"/>
        <end position="147"/>
    </location>
</feature>
<gene>
    <name evidence="2" type="ORF">LCOR_09021.1</name>
</gene>
<evidence type="ECO:0000313" key="2">
    <source>
        <dbReference type="EMBL" id="CDH58145.1"/>
    </source>
</evidence>
<dbReference type="VEuPathDB" id="FungiDB:LCOR_09021.1"/>
<comment type="caution">
    <text evidence="2">The sequence shown here is derived from an EMBL/GenBank/DDBJ whole genome shotgun (WGS) entry which is preliminary data.</text>
</comment>
<proteinExistence type="predicted"/>
<organism evidence="2 3">
    <name type="scientific">Lichtheimia corymbifera JMRC:FSU:9682</name>
    <dbReference type="NCBI Taxonomy" id="1263082"/>
    <lineage>
        <taxon>Eukaryota</taxon>
        <taxon>Fungi</taxon>
        <taxon>Fungi incertae sedis</taxon>
        <taxon>Mucoromycota</taxon>
        <taxon>Mucoromycotina</taxon>
        <taxon>Mucoromycetes</taxon>
        <taxon>Mucorales</taxon>
        <taxon>Lichtheimiaceae</taxon>
        <taxon>Lichtheimia</taxon>
    </lineage>
</organism>
<dbReference type="AlphaFoldDB" id="A0A068S831"/>
<dbReference type="EMBL" id="CBTN010000053">
    <property type="protein sequence ID" value="CDH58145.1"/>
    <property type="molecule type" value="Genomic_DNA"/>
</dbReference>
<keyword evidence="3" id="KW-1185">Reference proteome</keyword>
<evidence type="ECO:0000256" key="1">
    <source>
        <dbReference type="SAM" id="SignalP"/>
    </source>
</evidence>
<feature type="signal peptide" evidence="1">
    <location>
        <begin position="1"/>
        <end position="21"/>
    </location>
</feature>
<keyword evidence="1" id="KW-0732">Signal</keyword>
<sequence length="147" mass="16832">MKFSFIVLGVIPLLFLGPANGAKCLERKYEEILCGDSGDVECSYSFWRKYVPSNDTYIEFSRGCGQDTKENCKQLADEKSCQDSAQCMWFGTRIASDPTGIHQELGCQKFNCDFGWGKNMCDQFKECSWDQEQKCMCTYIRGSIHIY</sequence>
<name>A0A068S831_9FUNG</name>
<accession>A0A068S831</accession>
<protein>
    <submittedName>
        <fullName evidence="2">Uncharacterized protein</fullName>
    </submittedName>
</protein>